<keyword evidence="1" id="KW-1133">Transmembrane helix</keyword>
<feature type="transmembrane region" description="Helical" evidence="1">
    <location>
        <begin position="26"/>
        <end position="45"/>
    </location>
</feature>
<reference evidence="2" key="2">
    <citation type="journal article" date="2015" name="Data Brief">
        <title>Shoot transcriptome of the giant reed, Arundo donax.</title>
        <authorList>
            <person name="Barrero R.A."/>
            <person name="Guerrero F.D."/>
            <person name="Moolhuijzen P."/>
            <person name="Goolsby J.A."/>
            <person name="Tidwell J."/>
            <person name="Bellgard S.E."/>
            <person name="Bellgard M.I."/>
        </authorList>
    </citation>
    <scope>NUCLEOTIDE SEQUENCE</scope>
    <source>
        <tissue evidence="2">Shoot tissue taken approximately 20 cm above the soil surface</tissue>
    </source>
</reference>
<evidence type="ECO:0000313" key="2">
    <source>
        <dbReference type="EMBL" id="JAE38783.1"/>
    </source>
</evidence>
<evidence type="ECO:0000256" key="1">
    <source>
        <dbReference type="SAM" id="Phobius"/>
    </source>
</evidence>
<dbReference type="AlphaFoldDB" id="A0A0A9I0S3"/>
<name>A0A0A9I0S3_ARUDO</name>
<organism evidence="2">
    <name type="scientific">Arundo donax</name>
    <name type="common">Giant reed</name>
    <name type="synonym">Donax arundinaceus</name>
    <dbReference type="NCBI Taxonomy" id="35708"/>
    <lineage>
        <taxon>Eukaryota</taxon>
        <taxon>Viridiplantae</taxon>
        <taxon>Streptophyta</taxon>
        <taxon>Embryophyta</taxon>
        <taxon>Tracheophyta</taxon>
        <taxon>Spermatophyta</taxon>
        <taxon>Magnoliopsida</taxon>
        <taxon>Liliopsida</taxon>
        <taxon>Poales</taxon>
        <taxon>Poaceae</taxon>
        <taxon>PACMAD clade</taxon>
        <taxon>Arundinoideae</taxon>
        <taxon>Arundineae</taxon>
        <taxon>Arundo</taxon>
    </lineage>
</organism>
<keyword evidence="1" id="KW-0472">Membrane</keyword>
<reference evidence="2" key="1">
    <citation type="submission" date="2014-09" db="EMBL/GenBank/DDBJ databases">
        <authorList>
            <person name="Magalhaes I.L.F."/>
            <person name="Oliveira U."/>
            <person name="Santos F.R."/>
            <person name="Vidigal T.H.D.A."/>
            <person name="Brescovit A.D."/>
            <person name="Santos A.J."/>
        </authorList>
    </citation>
    <scope>NUCLEOTIDE SEQUENCE</scope>
    <source>
        <tissue evidence="2">Shoot tissue taken approximately 20 cm above the soil surface</tissue>
    </source>
</reference>
<accession>A0A0A9I0S3</accession>
<sequence length="56" mass="6542">MSIYFLLLSLTLPLFCVFLYPLCAQYLYVCLLSLCVYLFFLSIYLPPLCFSLSRSL</sequence>
<keyword evidence="1" id="KW-0812">Transmembrane</keyword>
<dbReference type="EMBL" id="GBRH01159113">
    <property type="protein sequence ID" value="JAE38783.1"/>
    <property type="molecule type" value="Transcribed_RNA"/>
</dbReference>
<proteinExistence type="predicted"/>
<protein>
    <submittedName>
        <fullName evidence="2">Uncharacterized protein</fullName>
    </submittedName>
</protein>